<dbReference type="Proteomes" id="UP000006844">
    <property type="component" value="Chromosome"/>
</dbReference>
<gene>
    <name evidence="2" type="ordered locus">AciPR4_2352</name>
</gene>
<dbReference type="AlphaFoldDB" id="E8UXW7"/>
<evidence type="ECO:0000313" key="3">
    <source>
        <dbReference type="Proteomes" id="UP000006844"/>
    </source>
</evidence>
<evidence type="ECO:0000313" key="2">
    <source>
        <dbReference type="EMBL" id="ADV83133.1"/>
    </source>
</evidence>
<sequence length="198" mass="21199">MKNIPALIRSKFHLAALVLLCLLGGSRMQLVAQAVSSSAVAEIANPELPDSPIPVSTSQNERPGATSQSSSVPSPAPNPNYRPMKVREKLFLYDLIGPAAFLVPALQAGVDQSRTLKVPYPPDGFVGPGNHPEHGAIPEWGEGADGYAKRYASRYGQYLAGTTLRYGLGELLRQDVTYHRCDCTGLMNGAHGVEEFGP</sequence>
<protein>
    <submittedName>
        <fullName evidence="2">Uncharacterized protein</fullName>
    </submittedName>
</protein>
<dbReference type="EMBL" id="CP002467">
    <property type="protein sequence ID" value="ADV83133.1"/>
    <property type="molecule type" value="Genomic_DNA"/>
</dbReference>
<dbReference type="RefSeq" id="WP_013568866.1">
    <property type="nucleotide sequence ID" value="NC_014963.1"/>
</dbReference>
<feature type="region of interest" description="Disordered" evidence="1">
    <location>
        <begin position="46"/>
        <end position="80"/>
    </location>
</feature>
<evidence type="ECO:0000256" key="1">
    <source>
        <dbReference type="SAM" id="MobiDB-lite"/>
    </source>
</evidence>
<dbReference type="HOGENOM" id="CLU_1377534_0_0_0"/>
<organism evidence="2 3">
    <name type="scientific">Terriglobus saanensis (strain ATCC BAA-1853 / DSM 23119 / SP1PR4)</name>
    <dbReference type="NCBI Taxonomy" id="401053"/>
    <lineage>
        <taxon>Bacteria</taxon>
        <taxon>Pseudomonadati</taxon>
        <taxon>Acidobacteriota</taxon>
        <taxon>Terriglobia</taxon>
        <taxon>Terriglobales</taxon>
        <taxon>Acidobacteriaceae</taxon>
        <taxon>Terriglobus</taxon>
    </lineage>
</organism>
<dbReference type="KEGG" id="tsa:AciPR4_2352"/>
<feature type="compositionally biased region" description="Low complexity" evidence="1">
    <location>
        <begin position="63"/>
        <end position="73"/>
    </location>
</feature>
<proteinExistence type="predicted"/>
<keyword evidence="3" id="KW-1185">Reference proteome</keyword>
<reference evidence="2 3" key="1">
    <citation type="journal article" date="2012" name="Stand. Genomic Sci.">
        <title>Complete genome sequence of Terriglobus saanensis type strain SP1PR4(T), an Acidobacteria from tundra soil.</title>
        <authorList>
            <person name="Rawat S.R."/>
            <person name="Mannisto M.K."/>
            <person name="Starovoytov V."/>
            <person name="Goodwin L."/>
            <person name="Nolan M."/>
            <person name="Hauser L."/>
            <person name="Land M."/>
            <person name="Davenport K.W."/>
            <person name="Woyke T."/>
            <person name="Haggblom M.M."/>
        </authorList>
    </citation>
    <scope>NUCLEOTIDE SEQUENCE</scope>
    <source>
        <strain evidence="3">ATCC BAA-1853 / DSM 23119 / SP1PR4</strain>
    </source>
</reference>
<name>E8UXW7_TERSS</name>
<dbReference type="OrthoDB" id="119678at2"/>
<accession>E8UXW7</accession>